<dbReference type="GO" id="GO:0043565">
    <property type="term" value="F:sequence-specific DNA binding"/>
    <property type="evidence" value="ECO:0007669"/>
    <property type="project" value="InterPro"/>
</dbReference>
<dbReference type="Gene3D" id="1.10.10.60">
    <property type="entry name" value="Homeodomain-like"/>
    <property type="match status" value="1"/>
</dbReference>
<dbReference type="GO" id="GO:0003700">
    <property type="term" value="F:DNA-binding transcription factor activity"/>
    <property type="evidence" value="ECO:0007669"/>
    <property type="project" value="InterPro"/>
</dbReference>
<gene>
    <name evidence="3" type="ORF">FGU71_06190</name>
</gene>
<protein>
    <submittedName>
        <fullName evidence="3">AraC family transcriptional regulator</fullName>
    </submittedName>
</protein>
<sequence length="320" mass="35783">MSSDTNTSAQLHSTTGVTGEGDPLSTNRAPDKRIRPWVSRAMVAYAFQQGDGALSGSLCNDAPYLRSAVGVDWTVGTRDGELEIRDETFLCGQHSKVMPLRYSGGIKVAGLMLRPGALRTLFGVQDEGMLDRIIPIERGGIDDDDVTGLFDPSLTPTAWLMRIESWLADYVQKTGAEPPDQIAQALEIQAFTDPNCVLSEFAERQNVSPRTVERIAKRDFGLRPSQVMRRARILDLAAQLCGVADMAEEDIILRFFDQAHQIREFQTFFGMTPVEFQRNRSALLTLSLEIRQARRLELLNRMEPGAIRPWMRKPLQTATR</sequence>
<keyword evidence="4" id="KW-1185">Reference proteome</keyword>
<dbReference type="PROSITE" id="PS01124">
    <property type="entry name" value="HTH_ARAC_FAMILY_2"/>
    <property type="match status" value="1"/>
</dbReference>
<accession>A0A547PBH5</accession>
<organism evidence="3 4">
    <name type="scientific">Erythrobacter insulae</name>
    <dbReference type="NCBI Taxonomy" id="2584124"/>
    <lineage>
        <taxon>Bacteria</taxon>
        <taxon>Pseudomonadati</taxon>
        <taxon>Pseudomonadota</taxon>
        <taxon>Alphaproteobacteria</taxon>
        <taxon>Sphingomonadales</taxon>
        <taxon>Erythrobacteraceae</taxon>
        <taxon>Erythrobacter/Porphyrobacter group</taxon>
        <taxon>Erythrobacter</taxon>
    </lineage>
</organism>
<dbReference type="InterPro" id="IPR018060">
    <property type="entry name" value="HTH_AraC"/>
</dbReference>
<dbReference type="AlphaFoldDB" id="A0A547PBH5"/>
<evidence type="ECO:0000313" key="4">
    <source>
        <dbReference type="Proteomes" id="UP000316343"/>
    </source>
</evidence>
<evidence type="ECO:0000313" key="3">
    <source>
        <dbReference type="EMBL" id="TRD11485.1"/>
    </source>
</evidence>
<dbReference type="OrthoDB" id="2559672at2"/>
<feature type="region of interest" description="Disordered" evidence="1">
    <location>
        <begin position="1"/>
        <end position="31"/>
    </location>
</feature>
<evidence type="ECO:0000259" key="2">
    <source>
        <dbReference type="PROSITE" id="PS01124"/>
    </source>
</evidence>
<proteinExistence type="predicted"/>
<feature type="compositionally biased region" description="Polar residues" evidence="1">
    <location>
        <begin position="1"/>
        <end position="17"/>
    </location>
</feature>
<dbReference type="EMBL" id="VHJK01000001">
    <property type="protein sequence ID" value="TRD11485.1"/>
    <property type="molecule type" value="Genomic_DNA"/>
</dbReference>
<dbReference type="SMART" id="SM00342">
    <property type="entry name" value="HTH_ARAC"/>
    <property type="match status" value="1"/>
</dbReference>
<reference evidence="3 4" key="1">
    <citation type="submission" date="2019-06" db="EMBL/GenBank/DDBJ databases">
        <title>Erythrobacter insulae sp. nov., isolated from a tidal flat.</title>
        <authorList>
            <person name="Yoon J.-H."/>
        </authorList>
    </citation>
    <scope>NUCLEOTIDE SEQUENCE [LARGE SCALE GENOMIC DNA]</scope>
    <source>
        <strain evidence="3 4">JBTF-M21</strain>
    </source>
</reference>
<name>A0A547PBH5_9SPHN</name>
<dbReference type="Pfam" id="PF12833">
    <property type="entry name" value="HTH_18"/>
    <property type="match status" value="1"/>
</dbReference>
<evidence type="ECO:0000256" key="1">
    <source>
        <dbReference type="SAM" id="MobiDB-lite"/>
    </source>
</evidence>
<dbReference type="RefSeq" id="WP_142787750.1">
    <property type="nucleotide sequence ID" value="NZ_VHJK01000001.1"/>
</dbReference>
<feature type="domain" description="HTH araC/xylS-type" evidence="2">
    <location>
        <begin position="180"/>
        <end position="279"/>
    </location>
</feature>
<comment type="caution">
    <text evidence="3">The sequence shown here is derived from an EMBL/GenBank/DDBJ whole genome shotgun (WGS) entry which is preliminary data.</text>
</comment>
<dbReference type="Proteomes" id="UP000316343">
    <property type="component" value="Unassembled WGS sequence"/>
</dbReference>